<name>A0AAJ6G9S6_BRAPL</name>
<feature type="transmembrane region" description="Helical" evidence="1">
    <location>
        <begin position="456"/>
        <end position="474"/>
    </location>
</feature>
<feature type="transmembrane region" description="Helical" evidence="1">
    <location>
        <begin position="46"/>
        <end position="67"/>
    </location>
</feature>
<feature type="transmembrane region" description="Helical" evidence="1">
    <location>
        <begin position="319"/>
        <end position="342"/>
    </location>
</feature>
<keyword evidence="1" id="KW-0812">Transmembrane</keyword>
<organism evidence="2 3">
    <name type="scientific">Brachyspira pilosicoli</name>
    <name type="common">Serpulina pilosicoli</name>
    <dbReference type="NCBI Taxonomy" id="52584"/>
    <lineage>
        <taxon>Bacteria</taxon>
        <taxon>Pseudomonadati</taxon>
        <taxon>Spirochaetota</taxon>
        <taxon>Spirochaetia</taxon>
        <taxon>Brachyspirales</taxon>
        <taxon>Brachyspiraceae</taxon>
        <taxon>Brachyspira</taxon>
    </lineage>
</organism>
<feature type="transmembrane region" description="Helical" evidence="1">
    <location>
        <begin position="145"/>
        <end position="164"/>
    </location>
</feature>
<feature type="transmembrane region" description="Helical" evidence="1">
    <location>
        <begin position="287"/>
        <end position="307"/>
    </location>
</feature>
<feature type="transmembrane region" description="Helical" evidence="1">
    <location>
        <begin position="87"/>
        <end position="105"/>
    </location>
</feature>
<feature type="transmembrane region" description="Helical" evidence="1">
    <location>
        <begin position="21"/>
        <end position="40"/>
    </location>
</feature>
<evidence type="ECO:0000313" key="3">
    <source>
        <dbReference type="Proteomes" id="UP001242021"/>
    </source>
</evidence>
<protein>
    <recommendedName>
        <fullName evidence="4">Xanthine/uracil/vitamin C permease</fullName>
    </recommendedName>
</protein>
<proteinExistence type="predicted"/>
<dbReference type="PANTHER" id="PTHR31610">
    <property type="entry name" value="SLR0360 PROTEIN"/>
    <property type="match status" value="1"/>
</dbReference>
<feature type="transmembrane region" description="Helical" evidence="1">
    <location>
        <begin position="170"/>
        <end position="187"/>
    </location>
</feature>
<dbReference type="EMBL" id="CP098754">
    <property type="protein sequence ID" value="WIH95666.1"/>
    <property type="molecule type" value="Genomic_DNA"/>
</dbReference>
<evidence type="ECO:0000256" key="1">
    <source>
        <dbReference type="SAM" id="Phobius"/>
    </source>
</evidence>
<gene>
    <name evidence="2" type="ORF">NEH99_03760</name>
</gene>
<dbReference type="RefSeq" id="WP_284603157.1">
    <property type="nucleotide sequence ID" value="NZ_CP098752.1"/>
</dbReference>
<feature type="transmembrane region" description="Helical" evidence="1">
    <location>
        <begin position="427"/>
        <end position="449"/>
    </location>
</feature>
<sequence length="511" mass="56016">MQKIKLFKFYRGDINGFFGLFLNNLTNLIVLVGLLTSIGIPSEIILGRIIPGCSIAIFVSSLLYFVFSYQLAKKENRDDVTCLPTGLSVPHMFLIVYIVMLPVYQKTNNPISAWHAAIAWTFFEGIVEISGAFIGPYIRKILPRASLLGSLAGVSLIFIALRPMYVSIEFPIIAFVSFAFILIAWIGKNDIFKNIPIGLIVIIVGIIMGIISKYIDFNYVSQSLKLSLYMPKLLEADFFVNILDYWQYIATALPLGIYNFLETMDNLESASAAGDNYDTRTIMLSDGITSVLGCLFGAGFPTALYIGHPGWKKMGGRRLYGLMSGASVLIVGCLGIMLPLSAIIPEPAILPILVFIGLSIAEQAVTEIPKKHAIAVFIAIFPWIAEWASSLVNSTINAALLANQISNSNTDLIIQNLLNSGISYKGLSLLGSGSILISIIWSSLVVFIIDKNFKNAILTTIISSILSYFGIIHSGKLGLLAAKEQMIGYLLMGIIILIIFLINKNKIIKEN</sequence>
<evidence type="ECO:0000313" key="2">
    <source>
        <dbReference type="EMBL" id="WIH95666.1"/>
    </source>
</evidence>
<accession>A0AAJ6G9S6</accession>
<feature type="transmembrane region" description="Helical" evidence="1">
    <location>
        <begin position="486"/>
        <end position="503"/>
    </location>
</feature>
<dbReference type="PANTHER" id="PTHR31610:SF0">
    <property type="entry name" value="SLC26A_SULP TRANSPORTER DOMAIN-CONTAINING PROTEIN"/>
    <property type="match status" value="1"/>
</dbReference>
<keyword evidence="1" id="KW-1133">Transmembrane helix</keyword>
<reference evidence="2" key="1">
    <citation type="submission" date="2022-06" db="EMBL/GenBank/DDBJ databases">
        <title>Brachyspira pilosicoli from pigs in Switzerland.</title>
        <authorList>
            <person name="Schmitt S."/>
            <person name="Arnold M."/>
            <person name="Rossano A."/>
            <person name="Perreten V."/>
        </authorList>
    </citation>
    <scope>NUCLEOTIDE SEQUENCE</scope>
    <source>
        <strain evidence="2">MEI4028</strain>
    </source>
</reference>
<feature type="transmembrane region" description="Helical" evidence="1">
    <location>
        <begin position="194"/>
        <end position="215"/>
    </location>
</feature>
<dbReference type="AlphaFoldDB" id="A0AAJ6G9S6"/>
<evidence type="ECO:0008006" key="4">
    <source>
        <dbReference type="Google" id="ProtNLM"/>
    </source>
</evidence>
<dbReference type="Proteomes" id="UP001242021">
    <property type="component" value="Chromosome"/>
</dbReference>
<feature type="transmembrane region" description="Helical" evidence="1">
    <location>
        <begin position="373"/>
        <end position="392"/>
    </location>
</feature>
<feature type="transmembrane region" description="Helical" evidence="1">
    <location>
        <begin position="117"/>
        <end position="138"/>
    </location>
</feature>
<feature type="transmembrane region" description="Helical" evidence="1">
    <location>
        <begin position="348"/>
        <end position="366"/>
    </location>
</feature>
<keyword evidence="1" id="KW-0472">Membrane</keyword>